<name>A0A1B8GTM0_9PEZI</name>
<dbReference type="AlphaFoldDB" id="A0A1B8GTM0"/>
<dbReference type="Proteomes" id="UP000091956">
    <property type="component" value="Unassembled WGS sequence"/>
</dbReference>
<dbReference type="EMBL" id="KV460213">
    <property type="protein sequence ID" value="OBT99184.1"/>
    <property type="molecule type" value="Genomic_DNA"/>
</dbReference>
<proteinExistence type="predicted"/>
<reference evidence="1 2" key="1">
    <citation type="submission" date="2016-03" db="EMBL/GenBank/DDBJ databases">
        <title>Comparative genomics of Pseudogymnoascus destructans, the fungus causing white-nose syndrome of bats.</title>
        <authorList>
            <person name="Palmer J.M."/>
            <person name="Drees K.P."/>
            <person name="Foster J.T."/>
            <person name="Lindner D.L."/>
        </authorList>
    </citation>
    <scope>NUCLEOTIDE SEQUENCE [LARGE SCALE GENOMIC DNA]</scope>
    <source>
        <strain evidence="1 2">UAMH 10579</strain>
    </source>
</reference>
<reference evidence="2" key="2">
    <citation type="journal article" date="2018" name="Nat. Commun.">
        <title>Extreme sensitivity to ultraviolet light in the fungal pathogen causing white-nose syndrome of bats.</title>
        <authorList>
            <person name="Palmer J.M."/>
            <person name="Drees K.P."/>
            <person name="Foster J.T."/>
            <person name="Lindner D.L."/>
        </authorList>
    </citation>
    <scope>NUCLEOTIDE SEQUENCE [LARGE SCALE GENOMIC DNA]</scope>
    <source>
        <strain evidence="2">UAMH 10579</strain>
    </source>
</reference>
<evidence type="ECO:0000313" key="1">
    <source>
        <dbReference type="EMBL" id="OBT99184.1"/>
    </source>
</evidence>
<organism evidence="1 2">
    <name type="scientific">Pseudogymnoascus verrucosus</name>
    <dbReference type="NCBI Taxonomy" id="342668"/>
    <lineage>
        <taxon>Eukaryota</taxon>
        <taxon>Fungi</taxon>
        <taxon>Dikarya</taxon>
        <taxon>Ascomycota</taxon>
        <taxon>Pezizomycotina</taxon>
        <taxon>Leotiomycetes</taxon>
        <taxon>Thelebolales</taxon>
        <taxon>Thelebolaceae</taxon>
        <taxon>Pseudogymnoascus</taxon>
    </lineage>
</organism>
<evidence type="ECO:0000313" key="2">
    <source>
        <dbReference type="Proteomes" id="UP000091956"/>
    </source>
</evidence>
<dbReference type="STRING" id="342668.A0A1B8GTM0"/>
<dbReference type="GeneID" id="28836027"/>
<protein>
    <submittedName>
        <fullName evidence="1">Uncharacterized protein</fullName>
    </submittedName>
</protein>
<keyword evidence="2" id="KW-1185">Reference proteome</keyword>
<accession>A0A1B8GTM0</accession>
<sequence>MSDTTIDPKEFTFDQEVLMAPAYRRIQISPSRARGVVPPSLFNSARNVHEGAESHITSFVGPARPARPARPASLSTIGFSYAYEPRVLYVVASLDEFSTERTKTEGGYPYLTYGDGELFDVVAEKGELWLARNQGDLAEVIGWIWNQHFARLVEQDDLGEHHEPVEQHDTVSLSSRLIPARPPRPTGPILQNTVDLISGLASARPNGLILSPVRDSDPTDVSNKVTLGDFILKRAIELGASPLDALTDIMSYSKNQYSLHFSPTEINISSIQITTLADDVVRAVQDIIES</sequence>
<gene>
    <name evidence="1" type="ORF">VE01_02641</name>
</gene>
<dbReference type="RefSeq" id="XP_018132917.1">
    <property type="nucleotide sequence ID" value="XM_018272149.1"/>
</dbReference>